<accession>A0A9D4LW78</accession>
<protein>
    <recommendedName>
        <fullName evidence="12">Globin domain-containing protein</fullName>
    </recommendedName>
</protein>
<dbReference type="GO" id="GO:0020037">
    <property type="term" value="F:heme binding"/>
    <property type="evidence" value="ECO:0007669"/>
    <property type="project" value="InterPro"/>
</dbReference>
<comment type="caution">
    <text evidence="13">The sequence shown here is derived from an EMBL/GenBank/DDBJ whole genome shotgun (WGS) entry which is preliminary data.</text>
</comment>
<dbReference type="PROSITE" id="PS01033">
    <property type="entry name" value="GLOBIN"/>
    <property type="match status" value="1"/>
</dbReference>
<evidence type="ECO:0000256" key="11">
    <source>
        <dbReference type="SAM" id="MobiDB-lite"/>
    </source>
</evidence>
<evidence type="ECO:0000256" key="1">
    <source>
        <dbReference type="ARBA" id="ARBA00004123"/>
    </source>
</evidence>
<dbReference type="PANTHER" id="PTHR22924:SF98">
    <property type="entry name" value="NON-SYMBIOTIC HEMOGLOBIN 3"/>
    <property type="match status" value="1"/>
</dbReference>
<keyword evidence="6 10" id="KW-0349">Heme</keyword>
<comment type="subcellular location">
    <subcellularLocation>
        <location evidence="2">Cytoplasm</location>
    </subcellularLocation>
    <subcellularLocation>
        <location evidence="1">Nucleus</location>
    </subcellularLocation>
</comment>
<comment type="similarity">
    <text evidence="3">Belongs to the plant globin family.</text>
</comment>
<name>A0A9D4LW78_DREPO</name>
<evidence type="ECO:0000256" key="9">
    <source>
        <dbReference type="ARBA" id="ARBA00023242"/>
    </source>
</evidence>
<evidence type="ECO:0000256" key="5">
    <source>
        <dbReference type="ARBA" id="ARBA00022490"/>
    </source>
</evidence>
<sequence>MGNMYSTKRNDVLRKNKNVNTQSRRKFLPVTSEAGDNSGNSQVVTLPEFTDKQKELVIESWTILKKDIDQVGLALFMKLFASNPDVQGVFSPFKGLSQEELSQSNQLRSHAMRVTGDRRQVPQLF</sequence>
<dbReference type="EMBL" id="JAIWYP010000002">
    <property type="protein sequence ID" value="KAH3864882.1"/>
    <property type="molecule type" value="Genomic_DNA"/>
</dbReference>
<dbReference type="InterPro" id="IPR001032">
    <property type="entry name" value="Leghaemoglobin-like"/>
</dbReference>
<dbReference type="GO" id="GO:0005737">
    <property type="term" value="C:cytoplasm"/>
    <property type="evidence" value="ECO:0007669"/>
    <property type="project" value="UniProtKB-SubCell"/>
</dbReference>
<dbReference type="Proteomes" id="UP000828390">
    <property type="component" value="Unassembled WGS sequence"/>
</dbReference>
<gene>
    <name evidence="13" type="ORF">DPMN_027913</name>
</gene>
<evidence type="ECO:0000256" key="6">
    <source>
        <dbReference type="ARBA" id="ARBA00022617"/>
    </source>
</evidence>
<dbReference type="AlphaFoldDB" id="A0A9D4LW78"/>
<evidence type="ECO:0000256" key="3">
    <source>
        <dbReference type="ARBA" id="ARBA00007609"/>
    </source>
</evidence>
<comment type="similarity">
    <text evidence="10">Belongs to the globin family.</text>
</comment>
<dbReference type="InterPro" id="IPR000971">
    <property type="entry name" value="Globin"/>
</dbReference>
<keyword evidence="9" id="KW-0539">Nucleus</keyword>
<evidence type="ECO:0000259" key="12">
    <source>
        <dbReference type="PROSITE" id="PS01033"/>
    </source>
</evidence>
<keyword evidence="10" id="KW-0813">Transport</keyword>
<evidence type="ECO:0000256" key="7">
    <source>
        <dbReference type="ARBA" id="ARBA00022723"/>
    </source>
</evidence>
<evidence type="ECO:0000256" key="4">
    <source>
        <dbReference type="ARBA" id="ARBA00011738"/>
    </source>
</evidence>
<evidence type="ECO:0000256" key="8">
    <source>
        <dbReference type="ARBA" id="ARBA00023004"/>
    </source>
</evidence>
<keyword evidence="10" id="KW-0561">Oxygen transport</keyword>
<dbReference type="InterPro" id="IPR012292">
    <property type="entry name" value="Globin/Proto"/>
</dbReference>
<dbReference type="GO" id="GO:0005634">
    <property type="term" value="C:nucleus"/>
    <property type="evidence" value="ECO:0007669"/>
    <property type="project" value="UniProtKB-SubCell"/>
</dbReference>
<dbReference type="GO" id="GO:0005344">
    <property type="term" value="F:oxygen carrier activity"/>
    <property type="evidence" value="ECO:0007669"/>
    <property type="project" value="UniProtKB-KW"/>
</dbReference>
<evidence type="ECO:0000313" key="14">
    <source>
        <dbReference type="Proteomes" id="UP000828390"/>
    </source>
</evidence>
<comment type="subunit">
    <text evidence="4">Homodimer.</text>
</comment>
<evidence type="ECO:0000313" key="13">
    <source>
        <dbReference type="EMBL" id="KAH3864882.1"/>
    </source>
</evidence>
<organism evidence="13 14">
    <name type="scientific">Dreissena polymorpha</name>
    <name type="common">Zebra mussel</name>
    <name type="synonym">Mytilus polymorpha</name>
    <dbReference type="NCBI Taxonomy" id="45954"/>
    <lineage>
        <taxon>Eukaryota</taxon>
        <taxon>Metazoa</taxon>
        <taxon>Spiralia</taxon>
        <taxon>Lophotrochozoa</taxon>
        <taxon>Mollusca</taxon>
        <taxon>Bivalvia</taxon>
        <taxon>Autobranchia</taxon>
        <taxon>Heteroconchia</taxon>
        <taxon>Euheterodonta</taxon>
        <taxon>Imparidentia</taxon>
        <taxon>Neoheterodontei</taxon>
        <taxon>Myida</taxon>
        <taxon>Dreissenoidea</taxon>
        <taxon>Dreissenidae</taxon>
        <taxon>Dreissena</taxon>
    </lineage>
</organism>
<feature type="region of interest" description="Disordered" evidence="11">
    <location>
        <begin position="23"/>
        <end position="42"/>
    </location>
</feature>
<dbReference type="SUPFAM" id="SSF46458">
    <property type="entry name" value="Globin-like"/>
    <property type="match status" value="1"/>
</dbReference>
<proteinExistence type="inferred from homology"/>
<reference evidence="13" key="1">
    <citation type="journal article" date="2019" name="bioRxiv">
        <title>The Genome of the Zebra Mussel, Dreissena polymorpha: A Resource for Invasive Species Research.</title>
        <authorList>
            <person name="McCartney M.A."/>
            <person name="Auch B."/>
            <person name="Kono T."/>
            <person name="Mallez S."/>
            <person name="Zhang Y."/>
            <person name="Obille A."/>
            <person name="Becker A."/>
            <person name="Abrahante J.E."/>
            <person name="Garbe J."/>
            <person name="Badalamenti J.P."/>
            <person name="Herman A."/>
            <person name="Mangelson H."/>
            <person name="Liachko I."/>
            <person name="Sullivan S."/>
            <person name="Sone E.D."/>
            <person name="Koren S."/>
            <person name="Silverstein K.A.T."/>
            <person name="Beckman K.B."/>
            <person name="Gohl D.M."/>
        </authorList>
    </citation>
    <scope>NUCLEOTIDE SEQUENCE</scope>
    <source>
        <strain evidence="13">Duluth1</strain>
        <tissue evidence="13">Whole animal</tissue>
    </source>
</reference>
<dbReference type="GO" id="GO:0019825">
    <property type="term" value="F:oxygen binding"/>
    <property type="evidence" value="ECO:0007669"/>
    <property type="project" value="InterPro"/>
</dbReference>
<reference evidence="13" key="2">
    <citation type="submission" date="2020-11" db="EMBL/GenBank/DDBJ databases">
        <authorList>
            <person name="McCartney M.A."/>
            <person name="Auch B."/>
            <person name="Kono T."/>
            <person name="Mallez S."/>
            <person name="Becker A."/>
            <person name="Gohl D.M."/>
            <person name="Silverstein K.A.T."/>
            <person name="Koren S."/>
            <person name="Bechman K.B."/>
            <person name="Herman A."/>
            <person name="Abrahante J.E."/>
            <person name="Garbe J."/>
        </authorList>
    </citation>
    <scope>NUCLEOTIDE SEQUENCE</scope>
    <source>
        <strain evidence="13">Duluth1</strain>
        <tissue evidence="13">Whole animal</tissue>
    </source>
</reference>
<keyword evidence="8" id="KW-0408">Iron</keyword>
<dbReference type="InterPro" id="IPR009050">
    <property type="entry name" value="Globin-like_sf"/>
</dbReference>
<dbReference type="Pfam" id="PF00042">
    <property type="entry name" value="Globin"/>
    <property type="match status" value="1"/>
</dbReference>
<dbReference type="PANTHER" id="PTHR22924">
    <property type="entry name" value="LEGHEMOGLOBIN-RELATED"/>
    <property type="match status" value="1"/>
</dbReference>
<feature type="domain" description="Globin" evidence="12">
    <location>
        <begin position="48"/>
        <end position="125"/>
    </location>
</feature>
<keyword evidence="14" id="KW-1185">Reference proteome</keyword>
<keyword evidence="5" id="KW-0963">Cytoplasm</keyword>
<evidence type="ECO:0000256" key="2">
    <source>
        <dbReference type="ARBA" id="ARBA00004496"/>
    </source>
</evidence>
<dbReference type="Gene3D" id="1.10.490.10">
    <property type="entry name" value="Globins"/>
    <property type="match status" value="1"/>
</dbReference>
<evidence type="ECO:0000256" key="10">
    <source>
        <dbReference type="RuleBase" id="RU000356"/>
    </source>
</evidence>
<keyword evidence="7" id="KW-0479">Metal-binding</keyword>
<dbReference type="GO" id="GO:0046872">
    <property type="term" value="F:metal ion binding"/>
    <property type="evidence" value="ECO:0007669"/>
    <property type="project" value="UniProtKB-KW"/>
</dbReference>